<feature type="chain" id="PRO_5015311234" evidence="1">
    <location>
        <begin position="33"/>
        <end position="264"/>
    </location>
</feature>
<accession>A0A2R7Z107</accession>
<evidence type="ECO:0000313" key="2">
    <source>
        <dbReference type="EMBL" id="PUA82290.1"/>
    </source>
</evidence>
<dbReference type="AlphaFoldDB" id="A0A2R7Z107"/>
<organism evidence="2 3">
    <name type="scientific">Nocardioides currus</name>
    <dbReference type="NCBI Taxonomy" id="2133958"/>
    <lineage>
        <taxon>Bacteria</taxon>
        <taxon>Bacillati</taxon>
        <taxon>Actinomycetota</taxon>
        <taxon>Actinomycetes</taxon>
        <taxon>Propionibacteriales</taxon>
        <taxon>Nocardioidaceae</taxon>
        <taxon>Nocardioides</taxon>
    </lineage>
</organism>
<feature type="signal peptide" evidence="1">
    <location>
        <begin position="1"/>
        <end position="32"/>
    </location>
</feature>
<dbReference type="EMBL" id="PYXZ01000001">
    <property type="protein sequence ID" value="PUA82290.1"/>
    <property type="molecule type" value="Genomic_DNA"/>
</dbReference>
<proteinExistence type="predicted"/>
<evidence type="ECO:0000313" key="3">
    <source>
        <dbReference type="Proteomes" id="UP000244867"/>
    </source>
</evidence>
<comment type="caution">
    <text evidence="2">The sequence shown here is derived from an EMBL/GenBank/DDBJ whole genome shotgun (WGS) entry which is preliminary data.</text>
</comment>
<dbReference type="Proteomes" id="UP000244867">
    <property type="component" value="Unassembled WGS sequence"/>
</dbReference>
<gene>
    <name evidence="2" type="ORF">C7S10_00570</name>
</gene>
<dbReference type="RefSeq" id="WP_108342477.1">
    <property type="nucleotide sequence ID" value="NZ_PYXZ01000001.1"/>
</dbReference>
<dbReference type="OrthoDB" id="3783476at2"/>
<reference evidence="2 3" key="1">
    <citation type="submission" date="2018-03" db="EMBL/GenBank/DDBJ databases">
        <authorList>
            <person name="Keele B.F."/>
        </authorList>
    </citation>
    <scope>NUCLEOTIDE SEQUENCE [LARGE SCALE GENOMIC DNA]</scope>
    <source>
        <strain evidence="2 3">IB-3</strain>
    </source>
</reference>
<keyword evidence="1" id="KW-0732">Signal</keyword>
<evidence type="ECO:0000256" key="1">
    <source>
        <dbReference type="SAM" id="SignalP"/>
    </source>
</evidence>
<name>A0A2R7Z107_9ACTN</name>
<sequence>MLSRGNLKRTVAGVVAGLLVGGAVTTMTPAGAEVSHQAATNWNKIWKKKLAPKADQRYYKKTETDAKYSTKAEVGSALANYWTKTQSDGAYQPKGSYAPAGSSYTKSESDARYTAAGSGYTKTESDARYAPKPTVLRGYFNLLDNVPAGGYVGGSISYGVTLTAAPILHTIAPGAVPPAGCSGTVGAPSASPGHLCIFQRYTSGGTTFNVFGGATTFGAYINATSAAAQLLEVSGTWAVGVSTLATGKPDASGDESARPMTAVQ</sequence>
<protein>
    <submittedName>
        <fullName evidence="2">Uncharacterized protein</fullName>
    </submittedName>
</protein>
<keyword evidence="3" id="KW-1185">Reference proteome</keyword>